<dbReference type="InterPro" id="IPR005625">
    <property type="entry name" value="PepSY-ass_TM"/>
</dbReference>
<feature type="transmembrane region" description="Helical" evidence="2">
    <location>
        <begin position="439"/>
        <end position="458"/>
    </location>
</feature>
<evidence type="ECO:0000256" key="2">
    <source>
        <dbReference type="SAM" id="Phobius"/>
    </source>
</evidence>
<keyword evidence="2" id="KW-0472">Membrane</keyword>
<name>L0DEG5_SINAD</name>
<organism evidence="3 4">
    <name type="scientific">Singulisphaera acidiphila (strain ATCC BAA-1392 / DSM 18658 / VKM B-2454 / MOB10)</name>
    <dbReference type="NCBI Taxonomy" id="886293"/>
    <lineage>
        <taxon>Bacteria</taxon>
        <taxon>Pseudomonadati</taxon>
        <taxon>Planctomycetota</taxon>
        <taxon>Planctomycetia</taxon>
        <taxon>Isosphaerales</taxon>
        <taxon>Isosphaeraceae</taxon>
        <taxon>Singulisphaera</taxon>
    </lineage>
</organism>
<dbReference type="STRING" id="886293.Sinac_3385"/>
<evidence type="ECO:0000313" key="3">
    <source>
        <dbReference type="EMBL" id="AGA27647.1"/>
    </source>
</evidence>
<dbReference type="HOGENOM" id="CLU_031962_3_2_0"/>
<feature type="region of interest" description="Disordered" evidence="1">
    <location>
        <begin position="358"/>
        <end position="377"/>
    </location>
</feature>
<dbReference type="AlphaFoldDB" id="L0DEG5"/>
<evidence type="ECO:0000313" key="4">
    <source>
        <dbReference type="Proteomes" id="UP000010798"/>
    </source>
</evidence>
<dbReference type="OrthoDB" id="111691at2"/>
<protein>
    <submittedName>
        <fullName evidence="3">Putative iron-regulated membrane protein</fullName>
    </submittedName>
</protein>
<dbReference type="PANTHER" id="PTHR34219">
    <property type="entry name" value="IRON-REGULATED INNER MEMBRANE PROTEIN-RELATED"/>
    <property type="match status" value="1"/>
</dbReference>
<gene>
    <name evidence="3" type="ordered locus">Sinac_3385</name>
</gene>
<sequence>METIDSLTSGVATAPAPTPALEVASAQAGLKKRASRAIRPRVQESLFRVIWRWHFYAGMIIAPVLIVMSITGGIYVFRSEIEEFAKGDLLFVKPQVTRVGYQTQIDAALAANPGFVPSRIQIHNQANRATLITLSPAGQKGPPSRESARRNVIVSVNPYDGKVVGVQAGDSRLNIFFQTILTIHRTLWAGTTGRVITELTTSWGLVLLVTGLYLWWPRKKAKAAGVWTLRWKTKLYTVLRDLHSVGGIYLLPICFTIVATGMFYTLTVGTVIHQAAEAWVGEGEEPRSSEKGAPKGERSQAGTGKRPKLASRAATERAAGEARTLQAAAGPKALPLDDLLAIMKKQYPDRILFATLGTGGRGRRRTPDRPAPQNAMQISAGNDFNRTYGPIISAEVTLDKSNGKVLKRELNSEKAFFWHAWTYPLHVGSFWGLATKIPWFIACVVLTILPVTGLWMWWERRPQGKLGLPRKPEVRMPWWLGTLIGVLCVVLPMMGASVVLILIGEGIARLVRRFRRPAMATV</sequence>
<dbReference type="RefSeq" id="WP_015246792.1">
    <property type="nucleotide sequence ID" value="NC_019892.1"/>
</dbReference>
<keyword evidence="2" id="KW-0812">Transmembrane</keyword>
<keyword evidence="2" id="KW-1133">Transmembrane helix</keyword>
<dbReference type="Proteomes" id="UP000010798">
    <property type="component" value="Chromosome"/>
</dbReference>
<dbReference type="EMBL" id="CP003364">
    <property type="protein sequence ID" value="AGA27647.1"/>
    <property type="molecule type" value="Genomic_DNA"/>
</dbReference>
<accession>L0DEG5</accession>
<dbReference type="PANTHER" id="PTHR34219:SF1">
    <property type="entry name" value="PEPSY DOMAIN-CONTAINING PROTEIN"/>
    <property type="match status" value="1"/>
</dbReference>
<evidence type="ECO:0000256" key="1">
    <source>
        <dbReference type="SAM" id="MobiDB-lite"/>
    </source>
</evidence>
<feature type="transmembrane region" description="Helical" evidence="2">
    <location>
        <begin position="478"/>
        <end position="503"/>
    </location>
</feature>
<feature type="compositionally biased region" description="Basic and acidic residues" evidence="1">
    <location>
        <begin position="284"/>
        <end position="298"/>
    </location>
</feature>
<dbReference type="Pfam" id="PF03929">
    <property type="entry name" value="PepSY_TM"/>
    <property type="match status" value="1"/>
</dbReference>
<feature type="transmembrane region" description="Helical" evidence="2">
    <location>
        <begin position="246"/>
        <end position="266"/>
    </location>
</feature>
<dbReference type="KEGG" id="saci:Sinac_3385"/>
<feature type="transmembrane region" description="Helical" evidence="2">
    <location>
        <begin position="53"/>
        <end position="77"/>
    </location>
</feature>
<dbReference type="eggNOG" id="COG3182">
    <property type="taxonomic scope" value="Bacteria"/>
</dbReference>
<reference evidence="3 4" key="1">
    <citation type="submission" date="2012-02" db="EMBL/GenBank/DDBJ databases">
        <title>Complete sequence of chromosome of Singulisphaera acidiphila DSM 18658.</title>
        <authorList>
            <consortium name="US DOE Joint Genome Institute (JGI-PGF)"/>
            <person name="Lucas S."/>
            <person name="Copeland A."/>
            <person name="Lapidus A."/>
            <person name="Glavina del Rio T."/>
            <person name="Dalin E."/>
            <person name="Tice H."/>
            <person name="Bruce D."/>
            <person name="Goodwin L."/>
            <person name="Pitluck S."/>
            <person name="Peters L."/>
            <person name="Ovchinnikova G."/>
            <person name="Chertkov O."/>
            <person name="Kyrpides N."/>
            <person name="Mavromatis K."/>
            <person name="Ivanova N."/>
            <person name="Brettin T."/>
            <person name="Detter J.C."/>
            <person name="Han C."/>
            <person name="Larimer F."/>
            <person name="Land M."/>
            <person name="Hauser L."/>
            <person name="Markowitz V."/>
            <person name="Cheng J.-F."/>
            <person name="Hugenholtz P."/>
            <person name="Woyke T."/>
            <person name="Wu D."/>
            <person name="Tindall B."/>
            <person name="Pomrenke H."/>
            <person name="Brambilla E."/>
            <person name="Klenk H.-P."/>
            <person name="Eisen J.A."/>
        </authorList>
    </citation>
    <scope>NUCLEOTIDE SEQUENCE [LARGE SCALE GENOMIC DNA]</scope>
    <source>
        <strain evidence="4">ATCC BAA-1392 / DSM 18658 / VKM B-2454 / MOB10</strain>
    </source>
</reference>
<keyword evidence="4" id="KW-1185">Reference proteome</keyword>
<feature type="transmembrane region" description="Helical" evidence="2">
    <location>
        <begin position="195"/>
        <end position="216"/>
    </location>
</feature>
<feature type="region of interest" description="Disordered" evidence="1">
    <location>
        <begin position="280"/>
        <end position="324"/>
    </location>
</feature>
<proteinExistence type="predicted"/>